<feature type="repeat" description="TPR" evidence="1">
    <location>
        <begin position="34"/>
        <end position="67"/>
    </location>
</feature>
<accession>A0A1F4ZPJ4</accession>
<organism evidence="3 4">
    <name type="scientific">Candidatus Amesbacteria bacterium RIFOXYB1_FULL_44_23</name>
    <dbReference type="NCBI Taxonomy" id="1797263"/>
    <lineage>
        <taxon>Bacteria</taxon>
        <taxon>Candidatus Amesiibacteriota</taxon>
    </lineage>
</organism>
<dbReference type="SMART" id="SM00028">
    <property type="entry name" value="TPR"/>
    <property type="match status" value="1"/>
</dbReference>
<comment type="caution">
    <text evidence="3">The sequence shown here is derived from an EMBL/GenBank/DDBJ whole genome shotgun (WGS) entry which is preliminary data.</text>
</comment>
<gene>
    <name evidence="3" type="ORF">A2397_05680</name>
</gene>
<dbReference type="AlphaFoldDB" id="A0A1F4ZPJ4"/>
<dbReference type="InterPro" id="IPR019734">
    <property type="entry name" value="TPR_rpt"/>
</dbReference>
<dbReference type="InterPro" id="IPR011990">
    <property type="entry name" value="TPR-like_helical_dom_sf"/>
</dbReference>
<dbReference type="EMBL" id="MEXR01000062">
    <property type="protein sequence ID" value="OGD08200.1"/>
    <property type="molecule type" value="Genomic_DNA"/>
</dbReference>
<protein>
    <submittedName>
        <fullName evidence="3">Uncharacterized protein</fullName>
    </submittedName>
</protein>
<evidence type="ECO:0000313" key="4">
    <source>
        <dbReference type="Proteomes" id="UP000176424"/>
    </source>
</evidence>
<evidence type="ECO:0000313" key="3">
    <source>
        <dbReference type="EMBL" id="OGD08200.1"/>
    </source>
</evidence>
<proteinExistence type="predicted"/>
<evidence type="ECO:0000256" key="1">
    <source>
        <dbReference type="PROSITE-ProRule" id="PRU00339"/>
    </source>
</evidence>
<name>A0A1F4ZPJ4_9BACT</name>
<reference evidence="3 4" key="1">
    <citation type="journal article" date="2016" name="Nat. Commun.">
        <title>Thousands of microbial genomes shed light on interconnected biogeochemical processes in an aquifer system.</title>
        <authorList>
            <person name="Anantharaman K."/>
            <person name="Brown C.T."/>
            <person name="Hug L.A."/>
            <person name="Sharon I."/>
            <person name="Castelle C.J."/>
            <person name="Probst A.J."/>
            <person name="Thomas B.C."/>
            <person name="Singh A."/>
            <person name="Wilkins M.J."/>
            <person name="Karaoz U."/>
            <person name="Brodie E.L."/>
            <person name="Williams K.H."/>
            <person name="Hubbard S.S."/>
            <person name="Banfield J.F."/>
        </authorList>
    </citation>
    <scope>NUCLEOTIDE SEQUENCE [LARGE SCALE GENOMIC DNA]</scope>
</reference>
<dbReference type="PROSITE" id="PS50005">
    <property type="entry name" value="TPR"/>
    <property type="match status" value="1"/>
</dbReference>
<keyword evidence="1" id="KW-0802">TPR repeat</keyword>
<evidence type="ECO:0000256" key="2">
    <source>
        <dbReference type="SAM" id="MobiDB-lite"/>
    </source>
</evidence>
<dbReference type="Gene3D" id="1.25.40.10">
    <property type="entry name" value="Tetratricopeptide repeat domain"/>
    <property type="match status" value="1"/>
</dbReference>
<sequence>MELTNLAIQASLSCNWKEAIKLNLQILRSESNDIDALNRLAKAYLQVGEKTKAESAYKRTLKIDKFNTIATKGLDSIKNFHGRPAITSQPRILSSAFLEEPGTTKTVSLTRLGDSKTLGKLQPGDEVKLVAREHCVSVTSLSDHDYLGRLPDDLASKLRSFLKAGNTYQVWIKSVDVIGKPQAKQAVKIFIKELHRSTKYRHTPSFPSTEKLTYAAFTPPELIHSEKPDVSTPEEDIESLGLSEDKGDPDSDSDNLPQPMPSDDD</sequence>
<feature type="region of interest" description="Disordered" evidence="2">
    <location>
        <begin position="222"/>
        <end position="265"/>
    </location>
</feature>
<dbReference type="STRING" id="1797263.A2397_05680"/>
<dbReference type="Proteomes" id="UP000176424">
    <property type="component" value="Unassembled WGS sequence"/>
</dbReference>
<dbReference type="SUPFAM" id="SSF48452">
    <property type="entry name" value="TPR-like"/>
    <property type="match status" value="1"/>
</dbReference>